<evidence type="ECO:0000313" key="3">
    <source>
        <dbReference type="EMBL" id="PVH26909.1"/>
    </source>
</evidence>
<feature type="transmembrane region" description="Helical" evidence="1">
    <location>
        <begin position="165"/>
        <end position="184"/>
    </location>
</feature>
<feature type="transmembrane region" description="Helical" evidence="1">
    <location>
        <begin position="12"/>
        <end position="30"/>
    </location>
</feature>
<dbReference type="RefSeq" id="WP_116774764.1">
    <property type="nucleotide sequence ID" value="NZ_QDKG01000001.1"/>
</dbReference>
<dbReference type="AlphaFoldDB" id="A0A2T8HN79"/>
<feature type="transmembrane region" description="Helical" evidence="1">
    <location>
        <begin position="223"/>
        <end position="241"/>
    </location>
</feature>
<keyword evidence="3" id="KW-0012">Acyltransferase</keyword>
<keyword evidence="3" id="KW-0808">Transferase</keyword>
<feature type="transmembrane region" description="Helical" evidence="1">
    <location>
        <begin position="278"/>
        <end position="299"/>
    </location>
</feature>
<organism evidence="3 4">
    <name type="scientific">Sphingobacterium corticibacter</name>
    <dbReference type="NCBI Taxonomy" id="2171749"/>
    <lineage>
        <taxon>Bacteria</taxon>
        <taxon>Pseudomonadati</taxon>
        <taxon>Bacteroidota</taxon>
        <taxon>Sphingobacteriia</taxon>
        <taxon>Sphingobacteriales</taxon>
        <taxon>Sphingobacteriaceae</taxon>
        <taxon>Sphingobacterium</taxon>
    </lineage>
</organism>
<gene>
    <name evidence="3" type="ORF">DC487_04760</name>
</gene>
<accession>A0A2T8HN79</accession>
<feature type="transmembrane region" description="Helical" evidence="1">
    <location>
        <begin position="42"/>
        <end position="60"/>
    </location>
</feature>
<dbReference type="Proteomes" id="UP000245627">
    <property type="component" value="Unassembled WGS sequence"/>
</dbReference>
<keyword evidence="4" id="KW-1185">Reference proteome</keyword>
<dbReference type="InterPro" id="IPR050879">
    <property type="entry name" value="Acyltransferase_3"/>
</dbReference>
<dbReference type="InterPro" id="IPR002656">
    <property type="entry name" value="Acyl_transf_3_dom"/>
</dbReference>
<keyword evidence="1" id="KW-1133">Transmembrane helix</keyword>
<evidence type="ECO:0000259" key="2">
    <source>
        <dbReference type="Pfam" id="PF01757"/>
    </source>
</evidence>
<feature type="transmembrane region" description="Helical" evidence="1">
    <location>
        <begin position="247"/>
        <end position="266"/>
    </location>
</feature>
<evidence type="ECO:0000313" key="4">
    <source>
        <dbReference type="Proteomes" id="UP000245627"/>
    </source>
</evidence>
<protein>
    <submittedName>
        <fullName evidence="3">Acyltransferase</fullName>
    </submittedName>
</protein>
<sequence length="350" mass="39633">MQKQHILALDGLRGMAAMAIVIFHFMEWIFPQFEDNVIGHGFLAVDFFFCLSGFVMGYAYDDRIKSMSLSHFFIVRLIRLQPLVIIGSVLGLIGLLWAPYSAAEPKGISEYFQLFIYSILLIPYPVMEEKAFNLFSLNAPAWSLFWEYVANVIYALFLVRITTKYIFIIVALAAMAIIYTSYSYGNLAGGWSIDNWEVGGIRLAYSFCAGLLIYRRQWIISNAFGYLFPVSLLTLALLMPFTSINWLVESLIVLFLFPLIVAIGAGTSTPKGIQPFSAFLGAISYPLYMTHYAAIWIFGDYLQSAAFQESHLPFIVIGGSIGLILFAYLIMKVVDIPIRKYLTKRYLRIT</sequence>
<feature type="domain" description="Acyltransferase 3" evidence="2">
    <location>
        <begin position="7"/>
        <end position="331"/>
    </location>
</feature>
<feature type="transmembrane region" description="Helical" evidence="1">
    <location>
        <begin position="139"/>
        <end position="158"/>
    </location>
</feature>
<reference evidence="3 4" key="1">
    <citation type="submission" date="2018-04" db="EMBL/GenBank/DDBJ databases">
        <title>Sphingobacterium cortibacter sp. nov.</title>
        <authorList>
            <person name="Li Y."/>
        </authorList>
    </citation>
    <scope>NUCLEOTIDE SEQUENCE [LARGE SCALE GENOMIC DNA]</scope>
    <source>
        <strain evidence="3 4">2c-3</strain>
    </source>
</reference>
<feature type="transmembrane region" description="Helical" evidence="1">
    <location>
        <begin position="80"/>
        <end position="99"/>
    </location>
</feature>
<proteinExistence type="predicted"/>
<evidence type="ECO:0000256" key="1">
    <source>
        <dbReference type="SAM" id="Phobius"/>
    </source>
</evidence>
<dbReference type="PANTHER" id="PTHR23028:SF134">
    <property type="entry name" value="PUTATIVE (AFU_ORTHOLOGUE AFUA_4G08520)-RELATED"/>
    <property type="match status" value="1"/>
</dbReference>
<keyword evidence="1" id="KW-0812">Transmembrane</keyword>
<feature type="transmembrane region" description="Helical" evidence="1">
    <location>
        <begin position="196"/>
        <end position="214"/>
    </location>
</feature>
<dbReference type="GO" id="GO:0016747">
    <property type="term" value="F:acyltransferase activity, transferring groups other than amino-acyl groups"/>
    <property type="evidence" value="ECO:0007669"/>
    <property type="project" value="InterPro"/>
</dbReference>
<dbReference type="Pfam" id="PF01757">
    <property type="entry name" value="Acyl_transf_3"/>
    <property type="match status" value="1"/>
</dbReference>
<name>A0A2T8HN79_9SPHI</name>
<dbReference type="OrthoDB" id="9796461at2"/>
<keyword evidence="1" id="KW-0472">Membrane</keyword>
<comment type="caution">
    <text evidence="3">The sequence shown here is derived from an EMBL/GenBank/DDBJ whole genome shotgun (WGS) entry which is preliminary data.</text>
</comment>
<feature type="transmembrane region" description="Helical" evidence="1">
    <location>
        <begin position="311"/>
        <end position="331"/>
    </location>
</feature>
<dbReference type="EMBL" id="QDKG01000001">
    <property type="protein sequence ID" value="PVH26909.1"/>
    <property type="molecule type" value="Genomic_DNA"/>
</dbReference>
<dbReference type="PANTHER" id="PTHR23028">
    <property type="entry name" value="ACETYLTRANSFERASE"/>
    <property type="match status" value="1"/>
</dbReference>